<comment type="activity regulation">
    <text evidence="10">Na(+) is not transported, but it plays an essential structural role and its presence is essential for fluoride channel function.</text>
</comment>
<keyword evidence="5 10" id="KW-0472">Membrane</keyword>
<feature type="transmembrane region" description="Helical" evidence="10">
    <location>
        <begin position="80"/>
        <end position="99"/>
    </location>
</feature>
<evidence type="ECO:0000256" key="2">
    <source>
        <dbReference type="ARBA" id="ARBA00022475"/>
    </source>
</evidence>
<evidence type="ECO:0000256" key="4">
    <source>
        <dbReference type="ARBA" id="ARBA00022989"/>
    </source>
</evidence>
<dbReference type="InterPro" id="IPR003691">
    <property type="entry name" value="FluC"/>
</dbReference>
<keyword evidence="2 10" id="KW-1003">Cell membrane</keyword>
<keyword evidence="10" id="KW-0479">Metal-binding</keyword>
<dbReference type="PANTHER" id="PTHR28259">
    <property type="entry name" value="FLUORIDE EXPORT PROTEIN 1-RELATED"/>
    <property type="match status" value="1"/>
</dbReference>
<gene>
    <name evidence="10" type="primary">fluC</name>
    <name evidence="10" type="synonym">crcB</name>
    <name evidence="12" type="ORF">M1O15_31205</name>
</gene>
<comment type="subcellular location">
    <subcellularLocation>
        <location evidence="1 10">Cell membrane</location>
        <topology evidence="1 10">Multi-pass membrane protein</topology>
    </subcellularLocation>
</comment>
<comment type="similarity">
    <text evidence="7 10">Belongs to the fluoride channel Fluc/FEX (TC 1.A.43) family.</text>
</comment>
<evidence type="ECO:0000256" key="8">
    <source>
        <dbReference type="ARBA" id="ARBA00035585"/>
    </source>
</evidence>
<sequence length="215" mass="21568">MPDETPDTPSSRTGSADPADPVGPVGPADAVGPTGPPAPEAPPRPGGATALTDPRDPVDPDTGSGPRSAAPRTGGRRQEAATLAVIAVGGALGACARYGATLLWPTEPGAFPWTTFAVNVTGCAAMGVLMGLLTVRTATHRLVRPFLGTGVLGGYTTFSTYTVEGNHLLGGDPGPGLGLLYLAATPAAALLAVWGAAVLTRRAATPRPHRLRGRA</sequence>
<comment type="catalytic activity">
    <reaction evidence="8">
        <text>fluoride(in) = fluoride(out)</text>
        <dbReference type="Rhea" id="RHEA:76159"/>
        <dbReference type="ChEBI" id="CHEBI:17051"/>
    </reaction>
    <physiologicalReaction direction="left-to-right" evidence="8">
        <dbReference type="Rhea" id="RHEA:76160"/>
    </physiologicalReaction>
</comment>
<feature type="binding site" evidence="10">
    <location>
        <position position="156"/>
    </location>
    <ligand>
        <name>Na(+)</name>
        <dbReference type="ChEBI" id="CHEBI:29101"/>
        <note>structural</note>
    </ligand>
</feature>
<evidence type="ECO:0000256" key="7">
    <source>
        <dbReference type="ARBA" id="ARBA00035120"/>
    </source>
</evidence>
<feature type="compositionally biased region" description="Pro residues" evidence="11">
    <location>
        <begin position="34"/>
        <end position="45"/>
    </location>
</feature>
<comment type="function">
    <text evidence="9 10">Fluoride-specific ion channel. Important for reducing fluoride concentration in the cell, thus reducing its toxicity.</text>
</comment>
<protein>
    <recommendedName>
        <fullName evidence="10">Fluoride-specific ion channel FluC</fullName>
    </recommendedName>
</protein>
<keyword evidence="3 10" id="KW-0812">Transmembrane</keyword>
<evidence type="ECO:0000256" key="3">
    <source>
        <dbReference type="ARBA" id="ARBA00022692"/>
    </source>
</evidence>
<evidence type="ECO:0000256" key="5">
    <source>
        <dbReference type="ARBA" id="ARBA00023136"/>
    </source>
</evidence>
<keyword evidence="10" id="KW-0406">Ion transport</keyword>
<keyword evidence="10" id="KW-0915">Sodium</keyword>
<organism evidence="12 13">
    <name type="scientific">Streptomyces lichenis</name>
    <dbReference type="NCBI Taxonomy" id="2306967"/>
    <lineage>
        <taxon>Bacteria</taxon>
        <taxon>Bacillati</taxon>
        <taxon>Actinomycetota</taxon>
        <taxon>Actinomycetes</taxon>
        <taxon>Kitasatosporales</taxon>
        <taxon>Streptomycetaceae</taxon>
        <taxon>Streptomyces</taxon>
    </lineage>
</organism>
<evidence type="ECO:0000256" key="6">
    <source>
        <dbReference type="ARBA" id="ARBA00023303"/>
    </source>
</evidence>
<evidence type="ECO:0000256" key="10">
    <source>
        <dbReference type="HAMAP-Rule" id="MF_00454"/>
    </source>
</evidence>
<dbReference type="HAMAP" id="MF_00454">
    <property type="entry name" value="FluC"/>
    <property type="match status" value="1"/>
</dbReference>
<evidence type="ECO:0000256" key="11">
    <source>
        <dbReference type="SAM" id="MobiDB-lite"/>
    </source>
</evidence>
<reference evidence="12 13" key="1">
    <citation type="submission" date="2022-04" db="EMBL/GenBank/DDBJ databases">
        <title>Streptomyces sp. nov. LCR6-01 isolated from Lichen of Dirinaria sp.</title>
        <authorList>
            <person name="Kanchanasin P."/>
            <person name="Tanasupawat S."/>
            <person name="Phongsopitanun W."/>
        </authorList>
    </citation>
    <scope>NUCLEOTIDE SEQUENCE [LARGE SCALE GENOMIC DNA]</scope>
    <source>
        <strain evidence="12 13">LCR6-01</strain>
    </source>
</reference>
<dbReference type="EMBL" id="JALPTH010000057">
    <property type="protein sequence ID" value="MCK8681789.1"/>
    <property type="molecule type" value="Genomic_DNA"/>
</dbReference>
<feature type="binding site" evidence="10">
    <location>
        <position position="153"/>
    </location>
    <ligand>
        <name>Na(+)</name>
        <dbReference type="ChEBI" id="CHEBI:29101"/>
        <note>structural</note>
    </ligand>
</feature>
<feature type="transmembrane region" description="Helical" evidence="10">
    <location>
        <begin position="111"/>
        <end position="135"/>
    </location>
</feature>
<evidence type="ECO:0000256" key="1">
    <source>
        <dbReference type="ARBA" id="ARBA00004651"/>
    </source>
</evidence>
<evidence type="ECO:0000313" key="13">
    <source>
        <dbReference type="Proteomes" id="UP001522868"/>
    </source>
</evidence>
<keyword evidence="6 10" id="KW-0407">Ion channel</keyword>
<dbReference type="Proteomes" id="UP001522868">
    <property type="component" value="Unassembled WGS sequence"/>
</dbReference>
<feature type="transmembrane region" description="Helical" evidence="10">
    <location>
        <begin position="178"/>
        <end position="200"/>
    </location>
</feature>
<comment type="caution">
    <text evidence="12">The sequence shown here is derived from an EMBL/GenBank/DDBJ whole genome shotgun (WGS) entry which is preliminary data.</text>
</comment>
<dbReference type="RefSeq" id="WP_248637614.1">
    <property type="nucleotide sequence ID" value="NZ_JALPTH010000057.1"/>
</dbReference>
<dbReference type="Pfam" id="PF02537">
    <property type="entry name" value="CRCB"/>
    <property type="match status" value="1"/>
</dbReference>
<proteinExistence type="inferred from homology"/>
<feature type="region of interest" description="Disordered" evidence="11">
    <location>
        <begin position="1"/>
        <end position="78"/>
    </location>
</feature>
<keyword evidence="4 10" id="KW-1133">Transmembrane helix</keyword>
<name>A0ABT0IKD3_9ACTN</name>
<feature type="transmembrane region" description="Helical" evidence="10">
    <location>
        <begin position="142"/>
        <end position="158"/>
    </location>
</feature>
<keyword evidence="13" id="KW-1185">Reference proteome</keyword>
<accession>A0ABT0IKD3</accession>
<evidence type="ECO:0000256" key="9">
    <source>
        <dbReference type="ARBA" id="ARBA00049940"/>
    </source>
</evidence>
<dbReference type="PANTHER" id="PTHR28259:SF1">
    <property type="entry name" value="FLUORIDE EXPORT PROTEIN 1-RELATED"/>
    <property type="match status" value="1"/>
</dbReference>
<evidence type="ECO:0000313" key="12">
    <source>
        <dbReference type="EMBL" id="MCK8681789.1"/>
    </source>
</evidence>
<keyword evidence="10" id="KW-0813">Transport</keyword>